<feature type="compositionally biased region" description="Basic and acidic residues" evidence="1">
    <location>
        <begin position="308"/>
        <end position="319"/>
    </location>
</feature>
<dbReference type="RefSeq" id="WP_182558367.1">
    <property type="nucleotide sequence ID" value="NZ_JACGWT010000001.1"/>
</dbReference>
<evidence type="ECO:0000256" key="1">
    <source>
        <dbReference type="SAM" id="MobiDB-lite"/>
    </source>
</evidence>
<feature type="region of interest" description="Disordered" evidence="1">
    <location>
        <begin position="19"/>
        <end position="45"/>
    </location>
</feature>
<feature type="region of interest" description="Disordered" evidence="1">
    <location>
        <begin position="151"/>
        <end position="175"/>
    </location>
</feature>
<evidence type="ECO:0000313" key="3">
    <source>
        <dbReference type="EMBL" id="MBA8792767.1"/>
    </source>
</evidence>
<proteinExistence type="predicted"/>
<evidence type="ECO:0000259" key="2">
    <source>
        <dbReference type="Pfam" id="PF13482"/>
    </source>
</evidence>
<dbReference type="EMBL" id="JACGWT010000001">
    <property type="protein sequence ID" value="MBA8792767.1"/>
    <property type="molecule type" value="Genomic_DNA"/>
</dbReference>
<feature type="compositionally biased region" description="Low complexity" evidence="1">
    <location>
        <begin position="165"/>
        <end position="175"/>
    </location>
</feature>
<sequence>MSSGRSGLDLTHRLGLAGRLGLDDRPVPDGAPTGPEVGAPSGEVGSGAADGPIWLNAYAARSCAVKTHNQFDPTVATVSWQPDETLQELFNGGDGFESAVVDRLVRESGLSVVDLRLLADQPWPVQQAASAQAVADGVDLIVGALLPPTLADGANGSGGSERTVGRGAAGRTDGTAGRLGSVDLLVRGGRRPDGRHGYHAGEIKWHKLHERRTLTGTTRPNTALLLAELDAPARDRAVRKWGYGFRTHTREADLLQVAHYHRMLEAAGWSAPGRPAAMLVGTDDWAGRTLVTWVDLDEPLLRTFSRSADPRSDRTRADEGAASGEGWTLHSPLERYDHEFGFRVAVAEVARRQDQPDPPAPLVEPVVVKECGRCEWWEHCATRLDPDDISLRIGSGALDIREIGTLRAHGIRTVAQLAAADLDEVAVWYLPEVAHRTSAADRLAAAARRARMLLADVAFVRTTDGPIRVPADGPAFATEVDLDIETSADGRVYLWGFLLGGRYRSFAAFEDLDDEAERALAAEALGWLRETVLAGGRTGVYHYSEFETNHLHRLATDPGATPDQHELFAWVDAFATGRGGLAGLGGFVDLLGVVKAHFFGARGLGLKVVASDGAGFAWRDDDPGGLNSQRWFLDAVHGETGTERRAARERLLAYNEDDVIATARVRDWLRSQP</sequence>
<keyword evidence="4" id="KW-1185">Reference proteome</keyword>
<dbReference type="NCBIfam" id="TIGR03491">
    <property type="entry name" value="TM0106 family RecB-like putative nuclease"/>
    <property type="match status" value="1"/>
</dbReference>
<reference evidence="3 4" key="1">
    <citation type="submission" date="2020-07" db="EMBL/GenBank/DDBJ databases">
        <title>Sequencing the genomes of 1000 actinobacteria strains.</title>
        <authorList>
            <person name="Klenk H.-P."/>
        </authorList>
    </citation>
    <scope>NUCLEOTIDE SEQUENCE [LARGE SCALE GENOMIC DNA]</scope>
    <source>
        <strain evidence="3 4">DSM 100723</strain>
    </source>
</reference>
<accession>A0A7W3IPB9</accession>
<feature type="region of interest" description="Disordered" evidence="1">
    <location>
        <begin position="308"/>
        <end position="328"/>
    </location>
</feature>
<gene>
    <name evidence="3" type="ORF">FHX74_000361</name>
</gene>
<protein>
    <submittedName>
        <fullName evidence="3">Putative RecB family nuclease</fullName>
    </submittedName>
</protein>
<dbReference type="InterPro" id="IPR019993">
    <property type="entry name" value="RecB_nuclease_TM0106_put"/>
</dbReference>
<dbReference type="InterPro" id="IPR038720">
    <property type="entry name" value="YprB_RNase_H-like_dom"/>
</dbReference>
<dbReference type="Pfam" id="PF13482">
    <property type="entry name" value="RNase_H_2"/>
    <property type="match status" value="1"/>
</dbReference>
<organism evidence="3 4">
    <name type="scientific">Microlunatus kandeliicorticis</name>
    <dbReference type="NCBI Taxonomy" id="1759536"/>
    <lineage>
        <taxon>Bacteria</taxon>
        <taxon>Bacillati</taxon>
        <taxon>Actinomycetota</taxon>
        <taxon>Actinomycetes</taxon>
        <taxon>Propionibacteriales</taxon>
        <taxon>Propionibacteriaceae</taxon>
        <taxon>Microlunatus</taxon>
    </lineage>
</organism>
<dbReference type="Proteomes" id="UP000523079">
    <property type="component" value="Unassembled WGS sequence"/>
</dbReference>
<name>A0A7W3IPB9_9ACTN</name>
<comment type="caution">
    <text evidence="3">The sequence shown here is derived from an EMBL/GenBank/DDBJ whole genome shotgun (WGS) entry which is preliminary data.</text>
</comment>
<feature type="domain" description="YprB ribonuclease H-like" evidence="2">
    <location>
        <begin position="482"/>
        <end position="669"/>
    </location>
</feature>
<evidence type="ECO:0000313" key="4">
    <source>
        <dbReference type="Proteomes" id="UP000523079"/>
    </source>
</evidence>
<dbReference type="AlphaFoldDB" id="A0A7W3IPB9"/>